<proteinExistence type="predicted"/>
<keyword evidence="3" id="KW-1185">Reference proteome</keyword>
<feature type="region of interest" description="Disordered" evidence="1">
    <location>
        <begin position="52"/>
        <end position="73"/>
    </location>
</feature>
<reference evidence="2" key="1">
    <citation type="submission" date="2018-11" db="EMBL/GenBank/DDBJ databases">
        <authorList>
            <consortium name="Pathogen Informatics"/>
        </authorList>
    </citation>
    <scope>NUCLEOTIDE SEQUENCE</scope>
</reference>
<accession>A0A3S5A060</accession>
<evidence type="ECO:0000256" key="1">
    <source>
        <dbReference type="SAM" id="MobiDB-lite"/>
    </source>
</evidence>
<protein>
    <submittedName>
        <fullName evidence="2">Uncharacterized protein</fullName>
    </submittedName>
</protein>
<dbReference type="EMBL" id="CAAALY010066197">
    <property type="protein sequence ID" value="VEL24152.1"/>
    <property type="molecule type" value="Genomic_DNA"/>
</dbReference>
<evidence type="ECO:0000313" key="3">
    <source>
        <dbReference type="Proteomes" id="UP000784294"/>
    </source>
</evidence>
<comment type="caution">
    <text evidence="2">The sequence shown here is derived from an EMBL/GenBank/DDBJ whole genome shotgun (WGS) entry which is preliminary data.</text>
</comment>
<organism evidence="2 3">
    <name type="scientific">Protopolystoma xenopodis</name>
    <dbReference type="NCBI Taxonomy" id="117903"/>
    <lineage>
        <taxon>Eukaryota</taxon>
        <taxon>Metazoa</taxon>
        <taxon>Spiralia</taxon>
        <taxon>Lophotrochozoa</taxon>
        <taxon>Platyhelminthes</taxon>
        <taxon>Monogenea</taxon>
        <taxon>Polyopisthocotylea</taxon>
        <taxon>Polystomatidea</taxon>
        <taxon>Polystomatidae</taxon>
        <taxon>Protopolystoma</taxon>
    </lineage>
</organism>
<sequence>MLSHTQINSISSKIMLGESSSGRQPVYLSCRHNRFPENNCPAVLRSRPCQPRLSGGAQSALPAANQASCSFLS</sequence>
<gene>
    <name evidence="2" type="ORF">PXEA_LOCUS17592</name>
</gene>
<dbReference type="AlphaFoldDB" id="A0A3S5A060"/>
<dbReference type="Proteomes" id="UP000784294">
    <property type="component" value="Unassembled WGS sequence"/>
</dbReference>
<name>A0A3S5A060_9PLAT</name>
<evidence type="ECO:0000313" key="2">
    <source>
        <dbReference type="EMBL" id="VEL24152.1"/>
    </source>
</evidence>